<evidence type="ECO:0000313" key="2">
    <source>
        <dbReference type="EMBL" id="KAF0755135.1"/>
    </source>
</evidence>
<evidence type="ECO:0000313" key="3">
    <source>
        <dbReference type="Proteomes" id="UP000478052"/>
    </source>
</evidence>
<organism evidence="2 3">
    <name type="scientific">Aphis craccivora</name>
    <name type="common">Cowpea aphid</name>
    <dbReference type="NCBI Taxonomy" id="307492"/>
    <lineage>
        <taxon>Eukaryota</taxon>
        <taxon>Metazoa</taxon>
        <taxon>Ecdysozoa</taxon>
        <taxon>Arthropoda</taxon>
        <taxon>Hexapoda</taxon>
        <taxon>Insecta</taxon>
        <taxon>Pterygota</taxon>
        <taxon>Neoptera</taxon>
        <taxon>Paraneoptera</taxon>
        <taxon>Hemiptera</taxon>
        <taxon>Sternorrhyncha</taxon>
        <taxon>Aphidomorpha</taxon>
        <taxon>Aphidoidea</taxon>
        <taxon>Aphididae</taxon>
        <taxon>Aphidini</taxon>
        <taxon>Aphis</taxon>
        <taxon>Aphis</taxon>
    </lineage>
</organism>
<dbReference type="EMBL" id="VUJU01004224">
    <property type="protein sequence ID" value="KAF0755135.1"/>
    <property type="molecule type" value="Genomic_DNA"/>
</dbReference>
<accession>A0A6G0YG62</accession>
<name>A0A6G0YG62_APHCR</name>
<protein>
    <submittedName>
        <fullName evidence="2">Transposable element P transposase</fullName>
    </submittedName>
</protein>
<dbReference type="Pfam" id="PF21787">
    <property type="entry name" value="TNP-like_RNaseH_N"/>
    <property type="match status" value="1"/>
</dbReference>
<dbReference type="AlphaFoldDB" id="A0A6G0YG62"/>
<gene>
    <name evidence="2" type="ORF">FWK35_00018759</name>
</gene>
<dbReference type="Proteomes" id="UP000478052">
    <property type="component" value="Unassembled WGS sequence"/>
</dbReference>
<evidence type="ECO:0000259" key="1">
    <source>
        <dbReference type="Pfam" id="PF21787"/>
    </source>
</evidence>
<comment type="caution">
    <text evidence="2">The sequence shown here is derived from an EMBL/GenBank/DDBJ whole genome shotgun (WGS) entry which is preliminary data.</text>
</comment>
<sequence>MQLRNKRRLWIIQEKNLALSLFYKSPTSYNCLRLQRVNLPSPCTVRRLIGQSKYLPGFNKLFLGHLKRKFEFKTYKDKVCNVCFDEISNKEFLEYSKDFDFIEGFEDLGRLGRSNKTANTALVFMDRGVYTSWKIPIAYLFSSFSC</sequence>
<dbReference type="OrthoDB" id="6627879at2759"/>
<dbReference type="InterPro" id="IPR048365">
    <property type="entry name" value="TNP-like_RNaseH_N"/>
</dbReference>
<feature type="domain" description="Transposable element P transposase-like RNase H" evidence="1">
    <location>
        <begin position="56"/>
        <end position="143"/>
    </location>
</feature>
<reference evidence="2 3" key="1">
    <citation type="submission" date="2019-08" db="EMBL/GenBank/DDBJ databases">
        <title>Whole genome of Aphis craccivora.</title>
        <authorList>
            <person name="Voronova N.V."/>
            <person name="Shulinski R.S."/>
            <person name="Bandarenka Y.V."/>
            <person name="Zhorov D.G."/>
            <person name="Warner D."/>
        </authorList>
    </citation>
    <scope>NUCLEOTIDE SEQUENCE [LARGE SCALE GENOMIC DNA]</scope>
    <source>
        <strain evidence="2">180601</strain>
        <tissue evidence="2">Whole Body</tissue>
    </source>
</reference>
<keyword evidence="3" id="KW-1185">Reference proteome</keyword>
<proteinExistence type="predicted"/>